<accession>A0A2T5IJG1</accession>
<dbReference type="PROSITE" id="PS51097">
    <property type="entry name" value="PTS_EIIA_TYPE_5"/>
    <property type="match status" value="1"/>
</dbReference>
<evidence type="ECO:0000313" key="2">
    <source>
        <dbReference type="EMBL" id="PTQ83965.1"/>
    </source>
</evidence>
<sequence>MYSTKVVEIGEMVPAFEEEMLLILFGPSATPELKSICVIHESSGQPDNILQLGTLIEMGGTTYTVTQVGDAANKNFDELGHVSIYFRSGENEILPGAIIAEPEVYPSMQPGDIIKIVND</sequence>
<comment type="caution">
    <text evidence="2">The sequence shown here is derived from an EMBL/GenBank/DDBJ whole genome shotgun (WGS) entry which is preliminary data.</text>
</comment>
<dbReference type="Gene3D" id="2.40.33.40">
    <property type="entry name" value="Phosphotransferase system, glucitol/sorbitol-specific IIA component"/>
    <property type="match status" value="1"/>
</dbReference>
<dbReference type="EMBL" id="QAOM01000011">
    <property type="protein sequence ID" value="PTQ83965.1"/>
    <property type="molecule type" value="Genomic_DNA"/>
</dbReference>
<dbReference type="PANTHER" id="PTHR40398">
    <property type="entry name" value="PTS SYSTEM GLUCITOL/SORBITOL-SPECIFIC EIIA COMPONENT"/>
    <property type="match status" value="1"/>
</dbReference>
<reference evidence="2 3" key="1">
    <citation type="submission" date="2018-04" db="EMBL/GenBank/DDBJ databases">
        <title>Genomic Encyclopedia of Archaeal and Bacterial Type Strains, Phase II (KMG-II): from individual species to whole genera.</title>
        <authorList>
            <person name="Goeker M."/>
        </authorList>
    </citation>
    <scope>NUCLEOTIDE SEQUENCE [LARGE SCALE GENOMIC DNA]</scope>
    <source>
        <strain evidence="2 3">DSM 18806</strain>
    </source>
</reference>
<dbReference type="GO" id="GO:0009401">
    <property type="term" value="P:phosphoenolpyruvate-dependent sugar phosphotransferase system"/>
    <property type="evidence" value="ECO:0007669"/>
    <property type="project" value="InterPro"/>
</dbReference>
<proteinExistence type="predicted"/>
<keyword evidence="3" id="KW-1185">Reference proteome</keyword>
<dbReference type="GO" id="GO:0005737">
    <property type="term" value="C:cytoplasm"/>
    <property type="evidence" value="ECO:0007669"/>
    <property type="project" value="InterPro"/>
</dbReference>
<name>A0A2T5IJG1_9LACT</name>
<dbReference type="Pfam" id="PF03829">
    <property type="entry name" value="PTSIIA_gutA"/>
    <property type="match status" value="1"/>
</dbReference>
<evidence type="ECO:0000313" key="3">
    <source>
        <dbReference type="Proteomes" id="UP000244161"/>
    </source>
</evidence>
<dbReference type="AlphaFoldDB" id="A0A2T5IJG1"/>
<dbReference type="RefSeq" id="WP_108032876.1">
    <property type="nucleotide sequence ID" value="NZ_QAOM01000011.1"/>
</dbReference>
<dbReference type="InterPro" id="IPR036665">
    <property type="entry name" value="PTS_IIA_glucitol/sorbitol_sf"/>
</dbReference>
<gene>
    <name evidence="2" type="ORF">C8U37_11150</name>
</gene>
<dbReference type="Proteomes" id="UP000244161">
    <property type="component" value="Unassembled WGS sequence"/>
</dbReference>
<dbReference type="SUPFAM" id="SSF141530">
    <property type="entry name" value="PTSIIA/GutA-like"/>
    <property type="match status" value="1"/>
</dbReference>
<evidence type="ECO:0000256" key="1">
    <source>
        <dbReference type="PROSITE-ProRule" id="PRU00420"/>
    </source>
</evidence>
<dbReference type="PANTHER" id="PTHR40398:SF1">
    <property type="entry name" value="PTS SYSTEM GLUCITOL_SORBITOL-SPECIFIC EIIA COMPONENT"/>
    <property type="match status" value="1"/>
</dbReference>
<organism evidence="2 3">
    <name type="scientific">Trichococcus patagoniensis</name>
    <dbReference type="NCBI Taxonomy" id="382641"/>
    <lineage>
        <taxon>Bacteria</taxon>
        <taxon>Bacillati</taxon>
        <taxon>Bacillota</taxon>
        <taxon>Bacilli</taxon>
        <taxon>Lactobacillales</taxon>
        <taxon>Carnobacteriaceae</taxon>
        <taxon>Trichococcus</taxon>
    </lineage>
</organism>
<dbReference type="InterPro" id="IPR004716">
    <property type="entry name" value="PTS_IIA_glucitol/sorbitol-sp"/>
</dbReference>
<protein>
    <submittedName>
        <fullName evidence="2">PTS system glucitol/sorbitol-specific IIA component</fullName>
    </submittedName>
</protein>
<dbReference type="OrthoDB" id="7065254at2"/>
<dbReference type="GO" id="GO:0008982">
    <property type="term" value="F:protein-N(PI)-phosphohistidine-sugar phosphotransferase activity"/>
    <property type="evidence" value="ECO:0007669"/>
    <property type="project" value="InterPro"/>
</dbReference>
<feature type="modified residue" description="Phosphohistidine; by HPr" evidence="1">
    <location>
        <position position="40"/>
    </location>
</feature>
<dbReference type="GO" id="GO:0016301">
    <property type="term" value="F:kinase activity"/>
    <property type="evidence" value="ECO:0007669"/>
    <property type="project" value="TreeGrafter"/>
</dbReference>